<proteinExistence type="predicted"/>
<comment type="caution">
    <text evidence="2">The sequence shown here is derived from an EMBL/GenBank/DDBJ whole genome shotgun (WGS) entry which is preliminary data.</text>
</comment>
<name>A0A4R4WS89_9ACTN</name>
<gene>
    <name evidence="2" type="ORF">E1218_22585</name>
</gene>
<evidence type="ECO:0000256" key="1">
    <source>
        <dbReference type="SAM" id="MobiDB-lite"/>
    </source>
</evidence>
<dbReference type="AlphaFoldDB" id="A0A4R4WS89"/>
<organism evidence="2 3">
    <name type="scientific">Kribbella turkmenica</name>
    <dbReference type="NCBI Taxonomy" id="2530375"/>
    <lineage>
        <taxon>Bacteria</taxon>
        <taxon>Bacillati</taxon>
        <taxon>Actinomycetota</taxon>
        <taxon>Actinomycetes</taxon>
        <taxon>Propionibacteriales</taxon>
        <taxon>Kribbellaceae</taxon>
        <taxon>Kribbella</taxon>
    </lineage>
</organism>
<keyword evidence="3" id="KW-1185">Reference proteome</keyword>
<feature type="non-terminal residue" evidence="2">
    <location>
        <position position="465"/>
    </location>
</feature>
<reference evidence="2 3" key="1">
    <citation type="submission" date="2019-02" db="EMBL/GenBank/DDBJ databases">
        <title>Draft genome sequences of novel Actinobacteria.</title>
        <authorList>
            <person name="Sahin N."/>
            <person name="Ay H."/>
            <person name="Saygin H."/>
        </authorList>
    </citation>
    <scope>NUCLEOTIDE SEQUENCE [LARGE SCALE GENOMIC DNA]</scope>
    <source>
        <strain evidence="2 3">16K104</strain>
    </source>
</reference>
<dbReference type="EMBL" id="SMKR01000103">
    <property type="protein sequence ID" value="TDD20428.1"/>
    <property type="molecule type" value="Genomic_DNA"/>
</dbReference>
<feature type="region of interest" description="Disordered" evidence="1">
    <location>
        <begin position="270"/>
        <end position="361"/>
    </location>
</feature>
<feature type="region of interest" description="Disordered" evidence="1">
    <location>
        <begin position="379"/>
        <end position="465"/>
    </location>
</feature>
<protein>
    <submittedName>
        <fullName evidence="2">Uncharacterized protein</fullName>
    </submittedName>
</protein>
<evidence type="ECO:0000313" key="2">
    <source>
        <dbReference type="EMBL" id="TDD20428.1"/>
    </source>
</evidence>
<dbReference type="Proteomes" id="UP000295172">
    <property type="component" value="Unassembled WGS sequence"/>
</dbReference>
<sequence length="465" mass="50301">MPLVDLDDPEELRARWSALAAVAHATGYDRRWYADQHGYHHQDETGSILRMVRLDDGRAVLFGFHTQHSRTAGADLLAGSPDWIGRPEVRRLISAGELGFVYGAFNGTWARASYPGDPWQPLDDGFAPIAQWITSDEEAAAELIEWVAEWSDYLGGLDELQPHGVQLIRTAAESGITVDVLGEFFDRFGIDPRSPVQPDLPAGVAAAQDFNLAVTDRLPDDPDTAEVSVVEDLVMEATEGRSDEDGESYVVPPGISPFTGQPIDDAVAAEPEPHTVEPGPKYEQTPYQAPRSGDYGVVAKKQGWLRRRRYDDAPEPAPSTPETPPGGPAPGTYLPEGEIGTGLPYGALPSSEPPRVGGGVHEGEDFYASLFADAPVAAYQSADDQDWETAEQPSWSDQDATGEYNPFADPSPSAREWEGPAWINGQWVEAPAGAAHPARTTDEPHPAPTTETPDHPAPRSGTPHH</sequence>
<feature type="compositionally biased region" description="Pro residues" evidence="1">
    <location>
        <begin position="315"/>
        <end position="328"/>
    </location>
</feature>
<evidence type="ECO:0000313" key="3">
    <source>
        <dbReference type="Proteomes" id="UP000295172"/>
    </source>
</evidence>
<dbReference type="RefSeq" id="WP_233712390.1">
    <property type="nucleotide sequence ID" value="NZ_SMKR01000103.1"/>
</dbReference>
<accession>A0A4R4WS89</accession>